<accession>A0AAD4MNJ2</accession>
<evidence type="ECO:0000313" key="2">
    <source>
        <dbReference type="Proteomes" id="UP001201812"/>
    </source>
</evidence>
<dbReference type="AlphaFoldDB" id="A0AAD4MNJ2"/>
<reference evidence="1" key="1">
    <citation type="submission" date="2022-01" db="EMBL/GenBank/DDBJ databases">
        <title>Genome Sequence Resource for Two Populations of Ditylenchus destructor, the Migratory Endoparasitic Phytonematode.</title>
        <authorList>
            <person name="Zhang H."/>
            <person name="Lin R."/>
            <person name="Xie B."/>
        </authorList>
    </citation>
    <scope>NUCLEOTIDE SEQUENCE</scope>
    <source>
        <strain evidence="1">BazhouSP</strain>
    </source>
</reference>
<dbReference type="Proteomes" id="UP001201812">
    <property type="component" value="Unassembled WGS sequence"/>
</dbReference>
<gene>
    <name evidence="1" type="ORF">DdX_16695</name>
</gene>
<proteinExistence type="predicted"/>
<keyword evidence="2" id="KW-1185">Reference proteome</keyword>
<comment type="caution">
    <text evidence="1">The sequence shown here is derived from an EMBL/GenBank/DDBJ whole genome shotgun (WGS) entry which is preliminary data.</text>
</comment>
<sequence>MLITSYADVAPFAASDLCLVCPYFHVTASAVSSKTLRQLISYGEKEIVPTPLLSVPQRLSKPQCLPKIVSVSKSFFSTVPRHHGRRHLKGILTFEVDKILNTETTTDSLKAQETEKSADNIRSRVEATTTSTPEKLNRRPYDNNCFFTPMNCQLYLRV</sequence>
<evidence type="ECO:0000313" key="1">
    <source>
        <dbReference type="EMBL" id="KAI1700484.1"/>
    </source>
</evidence>
<name>A0AAD4MNJ2_9BILA</name>
<organism evidence="1 2">
    <name type="scientific">Ditylenchus destructor</name>
    <dbReference type="NCBI Taxonomy" id="166010"/>
    <lineage>
        <taxon>Eukaryota</taxon>
        <taxon>Metazoa</taxon>
        <taxon>Ecdysozoa</taxon>
        <taxon>Nematoda</taxon>
        <taxon>Chromadorea</taxon>
        <taxon>Rhabditida</taxon>
        <taxon>Tylenchina</taxon>
        <taxon>Tylenchomorpha</taxon>
        <taxon>Sphaerularioidea</taxon>
        <taxon>Anguinidae</taxon>
        <taxon>Anguininae</taxon>
        <taxon>Ditylenchus</taxon>
    </lineage>
</organism>
<protein>
    <submittedName>
        <fullName evidence="1">Uncharacterized protein</fullName>
    </submittedName>
</protein>
<dbReference type="EMBL" id="JAKKPZ010000144">
    <property type="protein sequence ID" value="KAI1700484.1"/>
    <property type="molecule type" value="Genomic_DNA"/>
</dbReference>